<dbReference type="Gramene" id="Psat02G0531300-T1">
    <property type="protein sequence ID" value="KAI5439901.1"/>
    <property type="gene ID" value="KIW84_025313"/>
</dbReference>
<dbReference type="InterPro" id="IPR001810">
    <property type="entry name" value="F-box_dom"/>
</dbReference>
<dbReference type="InterPro" id="IPR036047">
    <property type="entry name" value="F-box-like_dom_sf"/>
</dbReference>
<evidence type="ECO:0000313" key="3">
    <source>
        <dbReference type="Proteomes" id="UP001058974"/>
    </source>
</evidence>
<dbReference type="PROSITE" id="PS50181">
    <property type="entry name" value="FBOX"/>
    <property type="match status" value="1"/>
</dbReference>
<gene>
    <name evidence="2" type="ORF">KIW84_025313</name>
</gene>
<keyword evidence="3" id="KW-1185">Reference proteome</keyword>
<sequence length="286" mass="32092">MGLRFSSLLCTSTASSGPTLGDLPESCVASIIGYMDPPQICQLATLNRAFNAASSADFVWESKLPSNYHLILNKIFDHFPIDLGKRDIYVSLCSLNDLDGGTKKVWLDRGSGKLCLAISANKGLSITGVDDRRYWNHILTEESRFSTVAYLQHTWWFEVEGEVDFPFPAGTYSLFFRVHLGRAHKRFGRRVCNTEHVHGWDKKPVQFQLWTSDGQYVASQCFLKGTGNWTFYHAGDFTVVDGNSSTKVKFSMTQIDCTHTKGGICLDSAFIYPSEFKKTKSFLNCS</sequence>
<dbReference type="CDD" id="cd22162">
    <property type="entry name" value="F-box_AtSKIP3-like"/>
    <property type="match status" value="1"/>
</dbReference>
<dbReference type="InterPro" id="IPR025886">
    <property type="entry name" value="PP2-like"/>
</dbReference>
<dbReference type="Pfam" id="PF00646">
    <property type="entry name" value="F-box"/>
    <property type="match status" value="1"/>
</dbReference>
<dbReference type="EMBL" id="JAMSHJ010000002">
    <property type="protein sequence ID" value="KAI5439901.1"/>
    <property type="molecule type" value="Genomic_DNA"/>
</dbReference>
<dbReference type="PANTHER" id="PTHR31960">
    <property type="entry name" value="F-BOX PROTEIN PP2-A15"/>
    <property type="match status" value="1"/>
</dbReference>
<dbReference type="Proteomes" id="UP001058974">
    <property type="component" value="Chromosome 2"/>
</dbReference>
<comment type="caution">
    <text evidence="2">The sequence shown here is derived from an EMBL/GenBank/DDBJ whole genome shotgun (WGS) entry which is preliminary data.</text>
</comment>
<accession>A0A9D4YHX2</accession>
<evidence type="ECO:0000259" key="1">
    <source>
        <dbReference type="PROSITE" id="PS50181"/>
    </source>
</evidence>
<proteinExistence type="predicted"/>
<organism evidence="2 3">
    <name type="scientific">Pisum sativum</name>
    <name type="common">Garden pea</name>
    <name type="synonym">Lathyrus oleraceus</name>
    <dbReference type="NCBI Taxonomy" id="3888"/>
    <lineage>
        <taxon>Eukaryota</taxon>
        <taxon>Viridiplantae</taxon>
        <taxon>Streptophyta</taxon>
        <taxon>Embryophyta</taxon>
        <taxon>Tracheophyta</taxon>
        <taxon>Spermatophyta</taxon>
        <taxon>Magnoliopsida</taxon>
        <taxon>eudicotyledons</taxon>
        <taxon>Gunneridae</taxon>
        <taxon>Pentapetalae</taxon>
        <taxon>rosids</taxon>
        <taxon>fabids</taxon>
        <taxon>Fabales</taxon>
        <taxon>Fabaceae</taxon>
        <taxon>Papilionoideae</taxon>
        <taxon>50 kb inversion clade</taxon>
        <taxon>NPAAA clade</taxon>
        <taxon>Hologalegina</taxon>
        <taxon>IRL clade</taxon>
        <taxon>Fabeae</taxon>
        <taxon>Lathyrus</taxon>
    </lineage>
</organism>
<name>A0A9D4YHX2_PEA</name>
<dbReference type="Gramene" id="PSAT_LOCUS7796-2">
    <property type="protein sequence ID" value="CAL5187554.1"/>
    <property type="gene ID" value="PSAT_LOCUS7796"/>
</dbReference>
<dbReference type="SUPFAM" id="SSF81383">
    <property type="entry name" value="F-box domain"/>
    <property type="match status" value="1"/>
</dbReference>
<reference evidence="2 3" key="1">
    <citation type="journal article" date="2022" name="Nat. Genet.">
        <title>Improved pea reference genome and pan-genome highlight genomic features and evolutionary characteristics.</title>
        <authorList>
            <person name="Yang T."/>
            <person name="Liu R."/>
            <person name="Luo Y."/>
            <person name="Hu S."/>
            <person name="Wang D."/>
            <person name="Wang C."/>
            <person name="Pandey M.K."/>
            <person name="Ge S."/>
            <person name="Xu Q."/>
            <person name="Li N."/>
            <person name="Li G."/>
            <person name="Huang Y."/>
            <person name="Saxena R.K."/>
            <person name="Ji Y."/>
            <person name="Li M."/>
            <person name="Yan X."/>
            <person name="He Y."/>
            <person name="Liu Y."/>
            <person name="Wang X."/>
            <person name="Xiang C."/>
            <person name="Varshney R.K."/>
            <person name="Ding H."/>
            <person name="Gao S."/>
            <person name="Zong X."/>
        </authorList>
    </citation>
    <scope>NUCLEOTIDE SEQUENCE [LARGE SCALE GENOMIC DNA]</scope>
    <source>
        <strain evidence="2 3">cv. Zhongwan 6</strain>
    </source>
</reference>
<evidence type="ECO:0000313" key="2">
    <source>
        <dbReference type="EMBL" id="KAI5439901.1"/>
    </source>
</evidence>
<dbReference type="PANTHER" id="PTHR31960:SF22">
    <property type="entry name" value="F-BOX PROTEIN PP2-A12"/>
    <property type="match status" value="1"/>
</dbReference>
<dbReference type="AlphaFoldDB" id="A0A9D4YHX2"/>
<dbReference type="Gramene" id="Psat2g181720.1">
    <property type="protein sequence ID" value="Psat2g181720.1.cds"/>
    <property type="gene ID" value="Psat2g181720"/>
</dbReference>
<protein>
    <recommendedName>
        <fullName evidence="1">F-box domain-containing protein</fullName>
    </recommendedName>
</protein>
<dbReference type="Pfam" id="PF14299">
    <property type="entry name" value="PP2"/>
    <property type="match status" value="1"/>
</dbReference>
<feature type="domain" description="F-box" evidence="1">
    <location>
        <begin position="17"/>
        <end position="63"/>
    </location>
</feature>
<dbReference type="OrthoDB" id="9970274at2759"/>